<dbReference type="GO" id="GO:0020037">
    <property type="term" value="F:heme binding"/>
    <property type="evidence" value="ECO:0007669"/>
    <property type="project" value="InterPro"/>
</dbReference>
<keyword evidence="7" id="KW-0812">Transmembrane</keyword>
<keyword evidence="4" id="KW-0249">Electron transport</keyword>
<dbReference type="PANTHER" id="PTHR37823">
    <property type="entry name" value="CYTOCHROME C-553-LIKE"/>
    <property type="match status" value="1"/>
</dbReference>
<dbReference type="InterPro" id="IPR009056">
    <property type="entry name" value="Cyt_c-like_dom"/>
</dbReference>
<keyword evidence="10" id="KW-1185">Reference proteome</keyword>
<organism evidence="9 10">
    <name type="scientific">Salinicoccus kekensis</name>
    <dbReference type="NCBI Taxonomy" id="714307"/>
    <lineage>
        <taxon>Bacteria</taxon>
        <taxon>Bacillati</taxon>
        <taxon>Bacillota</taxon>
        <taxon>Bacilli</taxon>
        <taxon>Bacillales</taxon>
        <taxon>Staphylococcaceae</taxon>
        <taxon>Salinicoccus</taxon>
    </lineage>
</organism>
<dbReference type="SUPFAM" id="SSF46626">
    <property type="entry name" value="Cytochrome c"/>
    <property type="match status" value="1"/>
</dbReference>
<feature type="domain" description="Cytochrome c" evidence="8">
    <location>
        <begin position="131"/>
        <end position="192"/>
    </location>
</feature>
<evidence type="ECO:0000256" key="4">
    <source>
        <dbReference type="ARBA" id="ARBA00022982"/>
    </source>
</evidence>
<protein>
    <submittedName>
        <fullName evidence="9">Cbb3-type cytochrome c oxidase subunit III</fullName>
    </submittedName>
</protein>
<evidence type="ECO:0000256" key="3">
    <source>
        <dbReference type="ARBA" id="ARBA00022723"/>
    </source>
</evidence>
<evidence type="ECO:0000259" key="8">
    <source>
        <dbReference type="Pfam" id="PF13442"/>
    </source>
</evidence>
<evidence type="ECO:0000256" key="5">
    <source>
        <dbReference type="ARBA" id="ARBA00023004"/>
    </source>
</evidence>
<dbReference type="InterPro" id="IPR036909">
    <property type="entry name" value="Cyt_c-like_dom_sf"/>
</dbReference>
<feature type="region of interest" description="Disordered" evidence="6">
    <location>
        <begin position="74"/>
        <end position="164"/>
    </location>
</feature>
<keyword evidence="2" id="KW-0349">Heme</keyword>
<evidence type="ECO:0000256" key="2">
    <source>
        <dbReference type="ARBA" id="ARBA00022617"/>
    </source>
</evidence>
<accession>A0A285UBA2</accession>
<name>A0A285UBA2_9STAP</name>
<dbReference type="Gene3D" id="1.10.760.10">
    <property type="entry name" value="Cytochrome c-like domain"/>
    <property type="match status" value="1"/>
</dbReference>
<evidence type="ECO:0000256" key="7">
    <source>
        <dbReference type="SAM" id="Phobius"/>
    </source>
</evidence>
<dbReference type="OrthoDB" id="7933886at2"/>
<keyword evidence="1" id="KW-0813">Transport</keyword>
<dbReference type="GO" id="GO:0009055">
    <property type="term" value="F:electron transfer activity"/>
    <property type="evidence" value="ECO:0007669"/>
    <property type="project" value="InterPro"/>
</dbReference>
<dbReference type="PANTHER" id="PTHR37823:SF4">
    <property type="entry name" value="MENAQUINOL-CYTOCHROME C REDUCTASE CYTOCHROME B_C SUBUNIT"/>
    <property type="match status" value="1"/>
</dbReference>
<keyword evidence="5" id="KW-0408">Iron</keyword>
<dbReference type="EMBL" id="OBQF01000001">
    <property type="protein sequence ID" value="SOC39013.1"/>
    <property type="molecule type" value="Genomic_DNA"/>
</dbReference>
<reference evidence="10" key="1">
    <citation type="submission" date="2017-08" db="EMBL/GenBank/DDBJ databases">
        <authorList>
            <person name="Varghese N."/>
            <person name="Submissions S."/>
        </authorList>
    </citation>
    <scope>NUCLEOTIDE SEQUENCE [LARGE SCALE GENOMIC DNA]</scope>
    <source>
        <strain evidence="10">DSM 23173</strain>
    </source>
</reference>
<keyword evidence="7" id="KW-0472">Membrane</keyword>
<keyword evidence="7" id="KW-1133">Transmembrane helix</keyword>
<dbReference type="Proteomes" id="UP000219412">
    <property type="component" value="Unassembled WGS sequence"/>
</dbReference>
<dbReference type="Pfam" id="PF13442">
    <property type="entry name" value="Cytochrome_CBB3"/>
    <property type="match status" value="1"/>
</dbReference>
<dbReference type="InterPro" id="IPR051811">
    <property type="entry name" value="Cytochrome_c550/c551-like"/>
</dbReference>
<evidence type="ECO:0000313" key="10">
    <source>
        <dbReference type="Proteomes" id="UP000219412"/>
    </source>
</evidence>
<gene>
    <name evidence="9" type="ORF">SAMN05878391_0670</name>
</gene>
<dbReference type="GO" id="GO:0046872">
    <property type="term" value="F:metal ion binding"/>
    <property type="evidence" value="ECO:0007669"/>
    <property type="project" value="UniProtKB-KW"/>
</dbReference>
<feature type="compositionally biased region" description="Acidic residues" evidence="6">
    <location>
        <begin position="89"/>
        <end position="117"/>
    </location>
</feature>
<keyword evidence="3" id="KW-0479">Metal-binding</keyword>
<proteinExistence type="predicted"/>
<dbReference type="RefSeq" id="WP_097039119.1">
    <property type="nucleotide sequence ID" value="NZ_OBQF01000001.1"/>
</dbReference>
<sequence>MSDKKDQNLTDKEVNMEGVRDEGKTYIDGQGREMIIHSKENKKEDIRNPLVWVIPIMVIVLIIPLMIFHIGGDGEGSEETADTGAGTEESSDDSAETEEPVEGEEGAEEQAAEEDGAAEGNGASSGDVDAEGVAQNSCASCHGEDFSGGMGPALAGTDLSEEEFTDIVRNGQGSMPAFDEDQVSDEELTAMYDMWSE</sequence>
<feature type="transmembrane region" description="Helical" evidence="7">
    <location>
        <begin position="49"/>
        <end position="70"/>
    </location>
</feature>
<evidence type="ECO:0000256" key="6">
    <source>
        <dbReference type="SAM" id="MobiDB-lite"/>
    </source>
</evidence>
<evidence type="ECO:0000313" key="9">
    <source>
        <dbReference type="EMBL" id="SOC39013.1"/>
    </source>
</evidence>
<dbReference type="AlphaFoldDB" id="A0A285UBA2"/>
<evidence type="ECO:0000256" key="1">
    <source>
        <dbReference type="ARBA" id="ARBA00022448"/>
    </source>
</evidence>